<dbReference type="GO" id="GO:0016491">
    <property type="term" value="F:oxidoreductase activity"/>
    <property type="evidence" value="ECO:0007669"/>
    <property type="project" value="InterPro"/>
</dbReference>
<dbReference type="PANTHER" id="PTHR42852">
    <property type="entry name" value="THIOL:DISULFIDE INTERCHANGE PROTEIN DSBE"/>
    <property type="match status" value="1"/>
</dbReference>
<evidence type="ECO:0000256" key="1">
    <source>
        <dbReference type="SAM" id="MobiDB-lite"/>
    </source>
</evidence>
<dbReference type="PANTHER" id="PTHR42852:SF13">
    <property type="entry name" value="PROTEIN DIPZ"/>
    <property type="match status" value="1"/>
</dbReference>
<organism evidence="4 5">
    <name type="scientific">Thermoleophilum album</name>
    <dbReference type="NCBI Taxonomy" id="29539"/>
    <lineage>
        <taxon>Bacteria</taxon>
        <taxon>Bacillati</taxon>
        <taxon>Actinomycetota</taxon>
        <taxon>Thermoleophilia</taxon>
        <taxon>Thermoleophilales</taxon>
        <taxon>Thermoleophilaceae</taxon>
        <taxon>Thermoleophilum</taxon>
    </lineage>
</organism>
<evidence type="ECO:0000256" key="2">
    <source>
        <dbReference type="SAM" id="Phobius"/>
    </source>
</evidence>
<evidence type="ECO:0000313" key="5">
    <source>
        <dbReference type="Proteomes" id="UP000222056"/>
    </source>
</evidence>
<keyword evidence="5" id="KW-1185">Reference proteome</keyword>
<reference evidence="5" key="1">
    <citation type="submission" date="2016-10" db="EMBL/GenBank/DDBJ databases">
        <authorList>
            <person name="Varghese N."/>
            <person name="Submissions S."/>
        </authorList>
    </citation>
    <scope>NUCLEOTIDE SEQUENCE [LARGE SCALE GENOMIC DNA]</scope>
    <source>
        <strain evidence="5">ATCC 35263</strain>
    </source>
</reference>
<dbReference type="InterPro" id="IPR050553">
    <property type="entry name" value="Thioredoxin_ResA/DsbE_sf"/>
</dbReference>
<feature type="domain" description="Thioredoxin" evidence="3">
    <location>
        <begin position="57"/>
        <end position="211"/>
    </location>
</feature>
<protein>
    <submittedName>
        <fullName evidence="4">Cytochrome c biogenesis protein CcmG, thiol:disulfide interchange protein DsbE</fullName>
    </submittedName>
</protein>
<name>A0A1H6FI50_THEAL</name>
<keyword evidence="2" id="KW-0472">Membrane</keyword>
<gene>
    <name evidence="4" type="ORF">SAMN02745716_0379</name>
</gene>
<dbReference type="SUPFAM" id="SSF52833">
    <property type="entry name" value="Thioredoxin-like"/>
    <property type="match status" value="1"/>
</dbReference>
<dbReference type="Proteomes" id="UP000222056">
    <property type="component" value="Unassembled WGS sequence"/>
</dbReference>
<dbReference type="STRING" id="29539.SAMN02745716_0379"/>
<feature type="region of interest" description="Disordered" evidence="1">
    <location>
        <begin position="208"/>
        <end position="227"/>
    </location>
</feature>
<dbReference type="Pfam" id="PF00578">
    <property type="entry name" value="AhpC-TSA"/>
    <property type="match status" value="1"/>
</dbReference>
<dbReference type="InterPro" id="IPR017937">
    <property type="entry name" value="Thioredoxin_CS"/>
</dbReference>
<dbReference type="InterPro" id="IPR000866">
    <property type="entry name" value="AhpC/TSA"/>
</dbReference>
<sequence length="227" mass="24133">MAGATSAHHDSPDAAIGSGRPGVRLAAALLVGAFLALLVYGLVARSGGGSLDSELARGRTPAAPQFTLPVLVRGDQRLLPVAARRALADDRLALRELRGTPVVLNFWASWCPPCRAEAPTLERGWRAAAPAGVVFLGLNMQDVRDDARAFVGELRLSYPSVREPDNEIARRYGVTGLPETFFIDARGRVVGHVIGAISESQLRRGVAAARTGRPLGSRRGGDRRGTR</sequence>
<dbReference type="PROSITE" id="PS00194">
    <property type="entry name" value="THIOREDOXIN_1"/>
    <property type="match status" value="1"/>
</dbReference>
<dbReference type="InterPro" id="IPR013766">
    <property type="entry name" value="Thioredoxin_domain"/>
</dbReference>
<dbReference type="OrthoDB" id="9796554at2"/>
<keyword evidence="2" id="KW-1133">Transmembrane helix</keyword>
<evidence type="ECO:0000259" key="3">
    <source>
        <dbReference type="PROSITE" id="PS51352"/>
    </source>
</evidence>
<dbReference type="InterPro" id="IPR036249">
    <property type="entry name" value="Thioredoxin-like_sf"/>
</dbReference>
<dbReference type="AlphaFoldDB" id="A0A1H6FI50"/>
<accession>A0A1H6FI50</accession>
<dbReference type="EMBL" id="FNWJ01000001">
    <property type="protein sequence ID" value="SEH10519.1"/>
    <property type="molecule type" value="Genomic_DNA"/>
</dbReference>
<dbReference type="RefSeq" id="WP_093115715.1">
    <property type="nucleotide sequence ID" value="NZ_FNWJ01000001.1"/>
</dbReference>
<dbReference type="PROSITE" id="PS51352">
    <property type="entry name" value="THIOREDOXIN_2"/>
    <property type="match status" value="1"/>
</dbReference>
<evidence type="ECO:0000313" key="4">
    <source>
        <dbReference type="EMBL" id="SEH10519.1"/>
    </source>
</evidence>
<dbReference type="Gene3D" id="3.40.30.10">
    <property type="entry name" value="Glutaredoxin"/>
    <property type="match status" value="1"/>
</dbReference>
<dbReference type="CDD" id="cd02966">
    <property type="entry name" value="TlpA_like_family"/>
    <property type="match status" value="1"/>
</dbReference>
<feature type="transmembrane region" description="Helical" evidence="2">
    <location>
        <begin position="25"/>
        <end position="43"/>
    </location>
</feature>
<dbReference type="GO" id="GO:0016209">
    <property type="term" value="F:antioxidant activity"/>
    <property type="evidence" value="ECO:0007669"/>
    <property type="project" value="InterPro"/>
</dbReference>
<proteinExistence type="predicted"/>
<keyword evidence="2" id="KW-0812">Transmembrane</keyword>